<sequence length="109" mass="11851">MRPAIKAFLLSALVFPGLGQLYKRERRKGVLLILAANLLLGLVLLAGLFLLAGELEEITAPLTVKLLQEAVLRVLTQPLFLVPFALFVALWGYAAADALMARVPAEENL</sequence>
<proteinExistence type="predicted"/>
<dbReference type="EMBL" id="DSXI01000079">
    <property type="protein sequence ID" value="HGS04384.1"/>
    <property type="molecule type" value="Genomic_DNA"/>
</dbReference>
<gene>
    <name evidence="2" type="ORF">ENT08_01355</name>
</gene>
<name>A0A7V4G6L8_9BACT</name>
<keyword evidence="1" id="KW-0812">Transmembrane</keyword>
<protein>
    <submittedName>
        <fullName evidence="2">Uncharacterized protein</fullName>
    </submittedName>
</protein>
<keyword evidence="1" id="KW-0472">Membrane</keyword>
<evidence type="ECO:0000256" key="1">
    <source>
        <dbReference type="SAM" id="Phobius"/>
    </source>
</evidence>
<keyword evidence="1" id="KW-1133">Transmembrane helix</keyword>
<comment type="caution">
    <text evidence="2">The sequence shown here is derived from an EMBL/GenBank/DDBJ whole genome shotgun (WGS) entry which is preliminary data.</text>
</comment>
<dbReference type="AlphaFoldDB" id="A0A7V4G6L8"/>
<evidence type="ECO:0000313" key="2">
    <source>
        <dbReference type="EMBL" id="HGS04384.1"/>
    </source>
</evidence>
<feature type="transmembrane region" description="Helical" evidence="1">
    <location>
        <begin position="29"/>
        <end position="53"/>
    </location>
</feature>
<reference evidence="2" key="1">
    <citation type="journal article" date="2020" name="mSystems">
        <title>Genome- and Community-Level Interaction Insights into Carbon Utilization and Element Cycling Functions of Hydrothermarchaeota in Hydrothermal Sediment.</title>
        <authorList>
            <person name="Zhou Z."/>
            <person name="Liu Y."/>
            <person name="Xu W."/>
            <person name="Pan J."/>
            <person name="Luo Z.H."/>
            <person name="Li M."/>
        </authorList>
    </citation>
    <scope>NUCLEOTIDE SEQUENCE [LARGE SCALE GENOMIC DNA]</scope>
    <source>
        <strain evidence="2">SpSt-548</strain>
    </source>
</reference>
<organism evidence="2">
    <name type="scientific">Desulfobacca acetoxidans</name>
    <dbReference type="NCBI Taxonomy" id="60893"/>
    <lineage>
        <taxon>Bacteria</taxon>
        <taxon>Pseudomonadati</taxon>
        <taxon>Thermodesulfobacteriota</taxon>
        <taxon>Desulfobaccia</taxon>
        <taxon>Desulfobaccales</taxon>
        <taxon>Desulfobaccaceae</taxon>
        <taxon>Desulfobacca</taxon>
    </lineage>
</organism>
<accession>A0A7V4G6L8</accession>
<feature type="transmembrane region" description="Helical" evidence="1">
    <location>
        <begin position="74"/>
        <end position="94"/>
    </location>
</feature>